<keyword evidence="1" id="KW-0175">Coiled coil</keyword>
<keyword evidence="4" id="KW-1185">Reference proteome</keyword>
<comment type="caution">
    <text evidence="3">The sequence shown here is derived from an EMBL/GenBank/DDBJ whole genome shotgun (WGS) entry which is preliminary data.</text>
</comment>
<evidence type="ECO:0000259" key="2">
    <source>
        <dbReference type="Pfam" id="PF13598"/>
    </source>
</evidence>
<gene>
    <name evidence="3" type="ORF">L210DRAFT_3193149</name>
</gene>
<evidence type="ECO:0000313" key="4">
    <source>
        <dbReference type="Proteomes" id="UP001194468"/>
    </source>
</evidence>
<evidence type="ECO:0000256" key="1">
    <source>
        <dbReference type="SAM" id="Coils"/>
    </source>
</evidence>
<reference evidence="3" key="2">
    <citation type="journal article" date="2020" name="Nat. Commun.">
        <title>Large-scale genome sequencing of mycorrhizal fungi provides insights into the early evolution of symbiotic traits.</title>
        <authorList>
            <person name="Miyauchi S."/>
            <person name="Kiss E."/>
            <person name="Kuo A."/>
            <person name="Drula E."/>
            <person name="Kohler A."/>
            <person name="Sanchez-Garcia M."/>
            <person name="Morin E."/>
            <person name="Andreopoulos B."/>
            <person name="Barry K.W."/>
            <person name="Bonito G."/>
            <person name="Buee M."/>
            <person name="Carver A."/>
            <person name="Chen C."/>
            <person name="Cichocki N."/>
            <person name="Clum A."/>
            <person name="Culley D."/>
            <person name="Crous P.W."/>
            <person name="Fauchery L."/>
            <person name="Girlanda M."/>
            <person name="Hayes R.D."/>
            <person name="Keri Z."/>
            <person name="LaButti K."/>
            <person name="Lipzen A."/>
            <person name="Lombard V."/>
            <person name="Magnuson J."/>
            <person name="Maillard F."/>
            <person name="Murat C."/>
            <person name="Nolan M."/>
            <person name="Ohm R.A."/>
            <person name="Pangilinan J."/>
            <person name="Pereira M.F."/>
            <person name="Perotto S."/>
            <person name="Peter M."/>
            <person name="Pfister S."/>
            <person name="Riley R."/>
            <person name="Sitrit Y."/>
            <person name="Stielow J.B."/>
            <person name="Szollosi G."/>
            <person name="Zifcakova L."/>
            <person name="Stursova M."/>
            <person name="Spatafora J.W."/>
            <person name="Tedersoo L."/>
            <person name="Vaario L.M."/>
            <person name="Yamada A."/>
            <person name="Yan M."/>
            <person name="Wang P."/>
            <person name="Xu J."/>
            <person name="Bruns T."/>
            <person name="Baldrian P."/>
            <person name="Vilgalys R."/>
            <person name="Dunand C."/>
            <person name="Henrissat B."/>
            <person name="Grigoriev I.V."/>
            <person name="Hibbett D."/>
            <person name="Nagy L.G."/>
            <person name="Martin F.M."/>
        </authorList>
    </citation>
    <scope>NUCLEOTIDE SEQUENCE</scope>
    <source>
        <strain evidence="3">BED1</strain>
    </source>
</reference>
<accession>A0AAD4BWR4</accession>
<reference evidence="3" key="1">
    <citation type="submission" date="2019-10" db="EMBL/GenBank/DDBJ databases">
        <authorList>
            <consortium name="DOE Joint Genome Institute"/>
            <person name="Kuo A."/>
            <person name="Miyauchi S."/>
            <person name="Kiss E."/>
            <person name="Drula E."/>
            <person name="Kohler A."/>
            <person name="Sanchez-Garcia M."/>
            <person name="Andreopoulos B."/>
            <person name="Barry K.W."/>
            <person name="Bonito G."/>
            <person name="Buee M."/>
            <person name="Carver A."/>
            <person name="Chen C."/>
            <person name="Cichocki N."/>
            <person name="Clum A."/>
            <person name="Culley D."/>
            <person name="Crous P.W."/>
            <person name="Fauchery L."/>
            <person name="Girlanda M."/>
            <person name="Hayes R."/>
            <person name="Keri Z."/>
            <person name="LaButti K."/>
            <person name="Lipzen A."/>
            <person name="Lombard V."/>
            <person name="Magnuson J."/>
            <person name="Maillard F."/>
            <person name="Morin E."/>
            <person name="Murat C."/>
            <person name="Nolan M."/>
            <person name="Ohm R."/>
            <person name="Pangilinan J."/>
            <person name="Pereira M."/>
            <person name="Perotto S."/>
            <person name="Peter M."/>
            <person name="Riley R."/>
            <person name="Sitrit Y."/>
            <person name="Stielow B."/>
            <person name="Szollosi G."/>
            <person name="Zifcakova L."/>
            <person name="Stursova M."/>
            <person name="Spatafora J.W."/>
            <person name="Tedersoo L."/>
            <person name="Vaario L.-M."/>
            <person name="Yamada A."/>
            <person name="Yan M."/>
            <person name="Wang P."/>
            <person name="Xu J."/>
            <person name="Bruns T."/>
            <person name="Baldrian P."/>
            <person name="Vilgalys R."/>
            <person name="Henrissat B."/>
            <person name="Grigoriev I.V."/>
            <person name="Hibbett D."/>
            <person name="Nagy L.G."/>
            <person name="Martin F.M."/>
        </authorList>
    </citation>
    <scope>NUCLEOTIDE SEQUENCE</scope>
    <source>
        <strain evidence="3">BED1</strain>
    </source>
</reference>
<dbReference type="Proteomes" id="UP001194468">
    <property type="component" value="Unassembled WGS sequence"/>
</dbReference>
<evidence type="ECO:0000313" key="3">
    <source>
        <dbReference type="EMBL" id="KAF8442086.1"/>
    </source>
</evidence>
<sequence>MVTSSAKALLQNTTVIEADQIPIKAVKLFQSSGSAAKITRTFPLSFLRSQDEAQVVEIVHLPASIQSVDVSITSTSGNVTILDHYHASITDVQKPVTPASQALRELETERLRLEDEKRLRQQSFTFLTTYMDSLAQCKSQGQPEAAQMVTFFDEFIDIGITRSAAIAELDGKLVDISNKIREETERLSKLSSDLPTKVVTVISCNSQVPVEAAELTVSYVVKQVSWKPAYDLHIAMTGNTPSPTVTLDFRCTVTQWTGENWENIGLALTTANQVLQLIRLPEPKKIDISLRPSNVFRQTTSAFHQPMNAFNQPMNAFNQPMNAFNQPTNAFHQPANAPQAALFGAPAAPLSRSSALPASATAVIDIPGQRPPNQAPIAQLANFPPGSPTTVVVETPEAEAPSQGVSQLISHDSKDPITHIASGNLFIPSDHAEHHVLVDSLSLRAEFMRVVVPGVDNRVYYTCEVKNTSEHVLLPGTVKTYLNDKHVSSTDIHNTESPQILECSLAVDTGVKALHNRAPDALPSVATFSSKVMTTYTSATVLHNTHAEPIRGVIVRSSIPLPADPRITIVLKEPAGLAEIDEGSVTVKEGCLARWSTTGGRKGKQAGLFEWVCDMVPGTEVLKAVWEVCAPPHLELLEQVRP</sequence>
<dbReference type="EMBL" id="WHUW01000009">
    <property type="protein sequence ID" value="KAF8442086.1"/>
    <property type="molecule type" value="Genomic_DNA"/>
</dbReference>
<dbReference type="PANTHER" id="PTHR31005">
    <property type="entry name" value="DUF4139 DOMAIN-CONTAINING PROTEIN"/>
    <property type="match status" value="1"/>
</dbReference>
<proteinExistence type="predicted"/>
<dbReference type="PANTHER" id="PTHR31005:SF8">
    <property type="entry name" value="DUF4139 DOMAIN-CONTAINING PROTEIN"/>
    <property type="match status" value="1"/>
</dbReference>
<dbReference type="AlphaFoldDB" id="A0AAD4BWR4"/>
<feature type="coiled-coil region" evidence="1">
    <location>
        <begin position="166"/>
        <end position="193"/>
    </location>
</feature>
<dbReference type="Pfam" id="PF13598">
    <property type="entry name" value="DUF4139"/>
    <property type="match status" value="1"/>
</dbReference>
<organism evidence="3 4">
    <name type="scientific">Boletus edulis BED1</name>
    <dbReference type="NCBI Taxonomy" id="1328754"/>
    <lineage>
        <taxon>Eukaryota</taxon>
        <taxon>Fungi</taxon>
        <taxon>Dikarya</taxon>
        <taxon>Basidiomycota</taxon>
        <taxon>Agaricomycotina</taxon>
        <taxon>Agaricomycetes</taxon>
        <taxon>Agaricomycetidae</taxon>
        <taxon>Boletales</taxon>
        <taxon>Boletineae</taxon>
        <taxon>Boletaceae</taxon>
        <taxon>Boletoideae</taxon>
        <taxon>Boletus</taxon>
    </lineage>
</organism>
<dbReference type="InterPro" id="IPR011935">
    <property type="entry name" value="CHP02231"/>
</dbReference>
<feature type="domain" description="DUF4139" evidence="2">
    <location>
        <begin position="215"/>
        <end position="620"/>
    </location>
</feature>
<name>A0AAD4BWR4_BOLED</name>
<dbReference type="InterPro" id="IPR037291">
    <property type="entry name" value="DUF4139"/>
</dbReference>
<protein>
    <recommendedName>
        <fullName evidence="2">DUF4139 domain-containing protein</fullName>
    </recommendedName>
</protein>